<protein>
    <recommendedName>
        <fullName evidence="5">FecR protein domain-containing protein</fullName>
    </recommendedName>
</protein>
<organism evidence="3 4">
    <name type="scientific">Rubritalea halochordaticola</name>
    <dbReference type="NCBI Taxonomy" id="714537"/>
    <lineage>
        <taxon>Bacteria</taxon>
        <taxon>Pseudomonadati</taxon>
        <taxon>Verrucomicrobiota</taxon>
        <taxon>Verrucomicrobiia</taxon>
        <taxon>Verrucomicrobiales</taxon>
        <taxon>Rubritaleaceae</taxon>
        <taxon>Rubritalea</taxon>
    </lineage>
</organism>
<keyword evidence="4" id="KW-1185">Reference proteome</keyword>
<dbReference type="Proteomes" id="UP001424741">
    <property type="component" value="Unassembled WGS sequence"/>
</dbReference>
<keyword evidence="2" id="KW-0812">Transmembrane</keyword>
<feature type="transmembrane region" description="Helical" evidence="2">
    <location>
        <begin position="134"/>
        <end position="154"/>
    </location>
</feature>
<proteinExistence type="predicted"/>
<evidence type="ECO:0000256" key="1">
    <source>
        <dbReference type="SAM" id="MobiDB-lite"/>
    </source>
</evidence>
<accession>A0ABP9V161</accession>
<comment type="caution">
    <text evidence="3">The sequence shown here is derived from an EMBL/GenBank/DDBJ whole genome shotgun (WGS) entry which is preliminary data.</text>
</comment>
<evidence type="ECO:0000313" key="3">
    <source>
        <dbReference type="EMBL" id="GAA5495715.1"/>
    </source>
</evidence>
<gene>
    <name evidence="3" type="ORF">Rhal01_01894</name>
</gene>
<name>A0ABP9V161_9BACT</name>
<dbReference type="EMBL" id="BAABRL010000005">
    <property type="protein sequence ID" value="GAA5495715.1"/>
    <property type="molecule type" value="Genomic_DNA"/>
</dbReference>
<keyword evidence="2" id="KW-1133">Transmembrane helix</keyword>
<feature type="region of interest" description="Disordered" evidence="1">
    <location>
        <begin position="1"/>
        <end position="21"/>
    </location>
</feature>
<sequence>MYPEPALFLTMPQDTPSSTDPENDATLVHLVDAFIEDRLSEEEKCALEERLLNDEQAMDYCADRIGFHADMQQLLEPIRVEVIQKRHFVFERKHGLPRFVLRESQVTQVGNPSTGKAIEIPPQRVDSKDFKKRILIIGALTLTLILALVCYLVWNNQKNSASTTAPHLVLRNADFESTSLAEDEDAFSYMLIDWQDLFMTTRAGICDISRFSEGKITAPSGTNVAMLKPKSYLTQRLRMSDDTPLRVSPGLHIRVRGKVMAEDTSEPASLRLALRVVQSIIPEMVQYEPKHVMIPLKGQSWMDFEADFILPDDPEDMALTPSDVMVESKVGQEFNIDGEPLTLSIDNRTKTTIFLDDLSIEILSDKTNH</sequence>
<evidence type="ECO:0000256" key="2">
    <source>
        <dbReference type="SAM" id="Phobius"/>
    </source>
</evidence>
<reference evidence="3 4" key="1">
    <citation type="submission" date="2024-02" db="EMBL/GenBank/DDBJ databases">
        <title>Rubritalea halochordaticola NBRC 107102.</title>
        <authorList>
            <person name="Ichikawa N."/>
            <person name="Katano-Makiyama Y."/>
            <person name="Hidaka K."/>
        </authorList>
    </citation>
    <scope>NUCLEOTIDE SEQUENCE [LARGE SCALE GENOMIC DNA]</scope>
    <source>
        <strain evidence="3 4">NBRC 107102</strain>
    </source>
</reference>
<evidence type="ECO:0008006" key="5">
    <source>
        <dbReference type="Google" id="ProtNLM"/>
    </source>
</evidence>
<keyword evidence="2" id="KW-0472">Membrane</keyword>
<evidence type="ECO:0000313" key="4">
    <source>
        <dbReference type="Proteomes" id="UP001424741"/>
    </source>
</evidence>